<organism evidence="2 3">
    <name type="scientific">Roseibium polysiphoniae</name>
    <dbReference type="NCBI Taxonomy" id="2571221"/>
    <lineage>
        <taxon>Bacteria</taxon>
        <taxon>Pseudomonadati</taxon>
        <taxon>Pseudomonadota</taxon>
        <taxon>Alphaproteobacteria</taxon>
        <taxon>Hyphomicrobiales</taxon>
        <taxon>Stappiaceae</taxon>
        <taxon>Roseibium</taxon>
    </lineage>
</organism>
<dbReference type="RefSeq" id="WP_213214469.1">
    <property type="nucleotide sequence ID" value="NZ_QTKU01000001.1"/>
</dbReference>
<reference evidence="2" key="1">
    <citation type="submission" date="2018-08" db="EMBL/GenBank/DDBJ databases">
        <authorList>
            <person name="Jin W."/>
            <person name="Wang H."/>
            <person name="Yang Y."/>
            <person name="Li M."/>
            <person name="Liu J."/>
        </authorList>
    </citation>
    <scope>NUCLEOTIDE SEQUENCE</scope>
    <source>
        <strain evidence="2">AESS21</strain>
    </source>
</reference>
<gene>
    <name evidence="2" type="ORF">DYI23_00565</name>
</gene>
<evidence type="ECO:0000259" key="1">
    <source>
        <dbReference type="Pfam" id="PF13460"/>
    </source>
</evidence>
<dbReference type="InterPro" id="IPR016040">
    <property type="entry name" value="NAD(P)-bd_dom"/>
</dbReference>
<proteinExistence type="predicted"/>
<dbReference type="InterPro" id="IPR052718">
    <property type="entry name" value="NmrA-type_oxidoreductase"/>
</dbReference>
<name>A0A944C9Q4_9HYPH</name>
<dbReference type="InterPro" id="IPR036291">
    <property type="entry name" value="NAD(P)-bd_dom_sf"/>
</dbReference>
<dbReference type="SUPFAM" id="SSF51735">
    <property type="entry name" value="NAD(P)-binding Rossmann-fold domains"/>
    <property type="match status" value="1"/>
</dbReference>
<reference evidence="2" key="2">
    <citation type="journal article" date="2021" name="Microorganisms">
        <title>Bacterial Dimethylsulfoniopropionate Biosynthesis in the East China Sea.</title>
        <authorList>
            <person name="Liu J."/>
            <person name="Zhang Y."/>
            <person name="Liu J."/>
            <person name="Zhong H."/>
            <person name="Williams B.T."/>
            <person name="Zheng Y."/>
            <person name="Curson A.R.J."/>
            <person name="Sun C."/>
            <person name="Sun H."/>
            <person name="Song D."/>
            <person name="Wagner Mackenzie B."/>
            <person name="Bermejo Martinez A."/>
            <person name="Todd J.D."/>
            <person name="Zhang X.H."/>
        </authorList>
    </citation>
    <scope>NUCLEOTIDE SEQUENCE</scope>
    <source>
        <strain evidence="2">AESS21</strain>
    </source>
</reference>
<dbReference type="CDD" id="cd05269">
    <property type="entry name" value="TMR_SDR_a"/>
    <property type="match status" value="1"/>
</dbReference>
<feature type="domain" description="NAD(P)-binding" evidence="1">
    <location>
        <begin position="6"/>
        <end position="159"/>
    </location>
</feature>
<evidence type="ECO:0000313" key="2">
    <source>
        <dbReference type="EMBL" id="MBS8258695.1"/>
    </source>
</evidence>
<dbReference type="EMBL" id="QTKU01000001">
    <property type="protein sequence ID" value="MBS8258695.1"/>
    <property type="molecule type" value="Genomic_DNA"/>
</dbReference>
<accession>A0A944C9Q4</accession>
<sequence length="282" mass="29034">MLALTGANGQLGRLVLQTLADRNIKDVRALVRSPDKAADLASDTVTLVEADYDRPDTLDAALEGVERLLLISGSAIGQRTRQHAAVIDAAKKAGVAFIVYTSLINTGSSPMILAQEHEATEAALKASGIAHVILRNGWYVENYAGAVDAALAHGAVVGGSGDGLISAASRKDYAEAAAITLTGDDTSTRIHELGGTPAFTLAEVAAEISTQTARDIPFQNLPQADYAKVLVGAGLPQGFADILADTDAAAAKGALHTASTDLEDIIGHPTLSLKAFVSSVLA</sequence>
<dbReference type="Gene3D" id="3.90.25.10">
    <property type="entry name" value="UDP-galactose 4-epimerase, domain 1"/>
    <property type="match status" value="1"/>
</dbReference>
<protein>
    <submittedName>
        <fullName evidence="2">SDR family NAD(P)-dependent oxidoreductase</fullName>
    </submittedName>
</protein>
<comment type="caution">
    <text evidence="2">The sequence shown here is derived from an EMBL/GenBank/DDBJ whole genome shotgun (WGS) entry which is preliminary data.</text>
</comment>
<dbReference type="PANTHER" id="PTHR47129">
    <property type="entry name" value="QUINONE OXIDOREDUCTASE 2"/>
    <property type="match status" value="1"/>
</dbReference>
<dbReference type="PANTHER" id="PTHR47129:SF1">
    <property type="entry name" value="NMRA-LIKE DOMAIN-CONTAINING PROTEIN"/>
    <property type="match status" value="1"/>
</dbReference>
<evidence type="ECO:0000313" key="3">
    <source>
        <dbReference type="Proteomes" id="UP000705379"/>
    </source>
</evidence>
<dbReference type="AlphaFoldDB" id="A0A944C9Q4"/>
<dbReference type="Pfam" id="PF13460">
    <property type="entry name" value="NAD_binding_10"/>
    <property type="match status" value="1"/>
</dbReference>
<dbReference type="Gene3D" id="3.40.50.720">
    <property type="entry name" value="NAD(P)-binding Rossmann-like Domain"/>
    <property type="match status" value="1"/>
</dbReference>
<dbReference type="Proteomes" id="UP000705379">
    <property type="component" value="Unassembled WGS sequence"/>
</dbReference>